<dbReference type="InterPro" id="IPR050664">
    <property type="entry name" value="Octanoyltrans_LipM/LipL"/>
</dbReference>
<dbReference type="PANTHER" id="PTHR43679">
    <property type="entry name" value="OCTANOYLTRANSFERASE LIPM-RELATED"/>
    <property type="match status" value="1"/>
</dbReference>
<dbReference type="Proteomes" id="UP000229307">
    <property type="component" value="Unassembled WGS sequence"/>
</dbReference>
<dbReference type="AlphaFoldDB" id="A0A2M7SFP3"/>
<proteinExistence type="predicted"/>
<dbReference type="SUPFAM" id="SSF55681">
    <property type="entry name" value="Class II aaRS and biotin synthetases"/>
    <property type="match status" value="1"/>
</dbReference>
<dbReference type="EMBL" id="PFMR01000003">
    <property type="protein sequence ID" value="PIZ18320.1"/>
    <property type="molecule type" value="Genomic_DNA"/>
</dbReference>
<protein>
    <recommendedName>
        <fullName evidence="1">BPL/LPL catalytic domain-containing protein</fullName>
    </recommendedName>
</protein>
<sequence length="229" mass="25901">MSQNEWRLIRTGKSDGYFNMALDEAILDSVFSDRSVSTLRFYGWENPIISIGYLQKIKGIRNFLNERADLVRRITGGGIVYHDLDLSFSITVKDSFVNSLGVHESYNIISKAVANGLIKSGIKAEVYTDHSEKLPECFPCPQKYDIVSNKSKIYGAAQRRIKDTLLHQGTVKNISKAATCRRTIEAALENSLSACFGIIFKKGDLLESEKELAIILKKKYESTAWKNWY</sequence>
<name>A0A2M7SFP3_9BACT</name>
<reference evidence="3" key="1">
    <citation type="submission" date="2017-09" db="EMBL/GenBank/DDBJ databases">
        <title>Depth-based differentiation of microbial function through sediment-hosted aquifers and enrichment of novel symbionts in the deep terrestrial subsurface.</title>
        <authorList>
            <person name="Probst A.J."/>
            <person name="Ladd B."/>
            <person name="Jarett J.K."/>
            <person name="Geller-Mcgrath D.E."/>
            <person name="Sieber C.M.K."/>
            <person name="Emerson J.B."/>
            <person name="Anantharaman K."/>
            <person name="Thomas B.C."/>
            <person name="Malmstrom R."/>
            <person name="Stieglmeier M."/>
            <person name="Klingl A."/>
            <person name="Woyke T."/>
            <person name="Ryan C.M."/>
            <person name="Banfield J.F."/>
        </authorList>
    </citation>
    <scope>NUCLEOTIDE SEQUENCE [LARGE SCALE GENOMIC DNA]</scope>
</reference>
<dbReference type="Gene3D" id="3.30.930.10">
    <property type="entry name" value="Bira Bifunctional Protein, Domain 2"/>
    <property type="match status" value="1"/>
</dbReference>
<evidence type="ECO:0000313" key="3">
    <source>
        <dbReference type="Proteomes" id="UP000229307"/>
    </source>
</evidence>
<evidence type="ECO:0000313" key="2">
    <source>
        <dbReference type="EMBL" id="PIZ18320.1"/>
    </source>
</evidence>
<dbReference type="InterPro" id="IPR004143">
    <property type="entry name" value="BPL_LPL_catalytic"/>
</dbReference>
<evidence type="ECO:0000259" key="1">
    <source>
        <dbReference type="PROSITE" id="PS51733"/>
    </source>
</evidence>
<dbReference type="PANTHER" id="PTHR43679:SF2">
    <property type="entry name" value="OCTANOYL-[GCVH]:PROTEIN N-OCTANOYLTRANSFERASE"/>
    <property type="match status" value="1"/>
</dbReference>
<accession>A0A2M7SFP3</accession>
<dbReference type="Pfam" id="PF21948">
    <property type="entry name" value="LplA-B_cat"/>
    <property type="match status" value="1"/>
</dbReference>
<feature type="domain" description="BPL/LPL catalytic" evidence="1">
    <location>
        <begin position="33"/>
        <end position="224"/>
    </location>
</feature>
<gene>
    <name evidence="2" type="ORF">COY52_00135</name>
</gene>
<comment type="caution">
    <text evidence="2">The sequence shown here is derived from an EMBL/GenBank/DDBJ whole genome shotgun (WGS) entry which is preliminary data.</text>
</comment>
<dbReference type="PROSITE" id="PS51733">
    <property type="entry name" value="BPL_LPL_CATALYTIC"/>
    <property type="match status" value="1"/>
</dbReference>
<organism evidence="2 3">
    <name type="scientific">Candidatus Desantisbacteria bacterium CG_4_10_14_0_8_um_filter_48_22</name>
    <dbReference type="NCBI Taxonomy" id="1974543"/>
    <lineage>
        <taxon>Bacteria</taxon>
        <taxon>Candidatus Desantisiibacteriota</taxon>
    </lineage>
</organism>
<dbReference type="InterPro" id="IPR045864">
    <property type="entry name" value="aa-tRNA-synth_II/BPL/LPL"/>
</dbReference>